<feature type="domain" description="Chalcone/stilbene synthase C-terminal" evidence="6">
    <location>
        <begin position="238"/>
        <end position="371"/>
    </location>
</feature>
<evidence type="ECO:0000259" key="6">
    <source>
        <dbReference type="Pfam" id="PF02797"/>
    </source>
</evidence>
<dbReference type="InterPro" id="IPR011141">
    <property type="entry name" value="Polyketide_synthase_type-III"/>
</dbReference>
<evidence type="ECO:0000313" key="8">
    <source>
        <dbReference type="Proteomes" id="UP000019678"/>
    </source>
</evidence>
<feature type="active site" description="Acyl-thioester intermediate" evidence="4">
    <location>
        <position position="150"/>
    </location>
</feature>
<dbReference type="GO" id="GO:0030639">
    <property type="term" value="P:polyketide biosynthetic process"/>
    <property type="evidence" value="ECO:0007669"/>
    <property type="project" value="TreeGrafter"/>
</dbReference>
<dbReference type="InterPro" id="IPR016039">
    <property type="entry name" value="Thiolase-like"/>
</dbReference>
<dbReference type="STRING" id="1192034.CAP_1650"/>
<dbReference type="OrthoDB" id="9786288at2"/>
<comment type="caution">
    <text evidence="7">The sequence shown here is derived from an EMBL/GenBank/DDBJ whole genome shotgun (WGS) entry which is preliminary data.</text>
</comment>
<dbReference type="Proteomes" id="UP000019678">
    <property type="component" value="Unassembled WGS sequence"/>
</dbReference>
<dbReference type="SUPFAM" id="SSF53901">
    <property type="entry name" value="Thiolase-like"/>
    <property type="match status" value="1"/>
</dbReference>
<dbReference type="CDD" id="cd00831">
    <property type="entry name" value="CHS_like"/>
    <property type="match status" value="1"/>
</dbReference>
<sequence>MRVRDGDDTDTAPILRAVERRLPAHYASQEEILGALRDLWATRHFNLERLDDLHRAVLVSGRNLALPLADYPALERFQQRNDAWIRVAVDLAEEAVRGALARAGLEPRDVDHIFFVTVTGIATPSIDARLVNRLGLRPDVRRTPIFGLGCVAGAAGTARAADYLRGYPDHVAVLVSVELCSLTLQREDLSVPNIIASALFGDGAAALVMEGSRRAARAVARDGVAARRGPRVLDTRSVFYPDTERIMGWDVMDSGFKVVLSAKVPDLVKSRARGDVDAFLASHDLRRDDVRWWVAHTGGPKVLTAMEESLELGPDALRRSWNSLREHGNLSSASVLFVLGDTLDADEAKPGDHGFMMAMGPGFCSEMVLLQW</sequence>
<dbReference type="InterPro" id="IPR001099">
    <property type="entry name" value="Chalcone/stilbene_synt_N"/>
</dbReference>
<dbReference type="FunFam" id="3.40.47.10:FF:000014">
    <property type="entry name" value="Chalcone synthase 1"/>
    <property type="match status" value="1"/>
</dbReference>
<dbReference type="RefSeq" id="WP_044239449.1">
    <property type="nucleotide sequence ID" value="NZ_ASRX01000015.1"/>
</dbReference>
<gene>
    <name evidence="7" type="ORF">CAP_1650</name>
</gene>
<evidence type="ECO:0000256" key="2">
    <source>
        <dbReference type="ARBA" id="ARBA00022679"/>
    </source>
</evidence>
<protein>
    <submittedName>
        <fullName evidence="7">Chalcone and stilbene synthases domain protein</fullName>
    </submittedName>
</protein>
<feature type="domain" description="Chalcone/stilbene synthase N-terminal" evidence="5">
    <location>
        <begin position="77"/>
        <end position="209"/>
    </location>
</feature>
<evidence type="ECO:0000256" key="3">
    <source>
        <dbReference type="ARBA" id="ARBA00023315"/>
    </source>
</evidence>
<accession>A0A017TCJ2</accession>
<name>A0A017TCJ2_9BACT</name>
<dbReference type="EMBL" id="ASRX01000015">
    <property type="protein sequence ID" value="EYF06520.1"/>
    <property type="molecule type" value="Genomic_DNA"/>
</dbReference>
<evidence type="ECO:0000256" key="1">
    <source>
        <dbReference type="ARBA" id="ARBA00005531"/>
    </source>
</evidence>
<dbReference type="PANTHER" id="PTHR11877">
    <property type="entry name" value="HYDROXYMETHYLGLUTARYL-COA SYNTHASE"/>
    <property type="match status" value="1"/>
</dbReference>
<dbReference type="eggNOG" id="COG3424">
    <property type="taxonomic scope" value="Bacteria"/>
</dbReference>
<dbReference type="Gene3D" id="3.40.47.10">
    <property type="match status" value="2"/>
</dbReference>
<dbReference type="PANTHER" id="PTHR11877:SF99">
    <property type="entry name" value="1,3,6,8-TETRAHYDROXYNAPHTHALENE SYNTHASE"/>
    <property type="match status" value="1"/>
</dbReference>
<evidence type="ECO:0000256" key="4">
    <source>
        <dbReference type="PIRSR" id="PIRSR000451-1"/>
    </source>
</evidence>
<dbReference type="Pfam" id="PF02797">
    <property type="entry name" value="Chal_sti_synt_C"/>
    <property type="match status" value="1"/>
</dbReference>
<comment type="similarity">
    <text evidence="1">Belongs to the thiolase-like superfamily. Chalcone/stilbene synthases family.</text>
</comment>
<dbReference type="GO" id="GO:0016747">
    <property type="term" value="F:acyltransferase activity, transferring groups other than amino-acyl groups"/>
    <property type="evidence" value="ECO:0007669"/>
    <property type="project" value="InterPro"/>
</dbReference>
<dbReference type="InterPro" id="IPR012328">
    <property type="entry name" value="Chalcone/stilbene_synt_C"/>
</dbReference>
<organism evidence="7 8">
    <name type="scientific">Chondromyces apiculatus DSM 436</name>
    <dbReference type="NCBI Taxonomy" id="1192034"/>
    <lineage>
        <taxon>Bacteria</taxon>
        <taxon>Pseudomonadati</taxon>
        <taxon>Myxococcota</taxon>
        <taxon>Polyangia</taxon>
        <taxon>Polyangiales</taxon>
        <taxon>Polyangiaceae</taxon>
        <taxon>Chondromyces</taxon>
    </lineage>
</organism>
<dbReference type="AlphaFoldDB" id="A0A017TCJ2"/>
<dbReference type="Pfam" id="PF00195">
    <property type="entry name" value="Chal_sti_synt_N"/>
    <property type="match status" value="1"/>
</dbReference>
<keyword evidence="3" id="KW-0012">Acyltransferase</keyword>
<keyword evidence="2" id="KW-0808">Transferase</keyword>
<reference evidence="7 8" key="1">
    <citation type="submission" date="2013-05" db="EMBL/GenBank/DDBJ databases">
        <title>Genome assembly of Chondromyces apiculatus DSM 436.</title>
        <authorList>
            <person name="Sharma G."/>
            <person name="Khatri I."/>
            <person name="Kaur C."/>
            <person name="Mayilraj S."/>
            <person name="Subramanian S."/>
        </authorList>
    </citation>
    <scope>NUCLEOTIDE SEQUENCE [LARGE SCALE GENOMIC DNA]</scope>
    <source>
        <strain evidence="7 8">DSM 436</strain>
    </source>
</reference>
<evidence type="ECO:0000313" key="7">
    <source>
        <dbReference type="EMBL" id="EYF06520.1"/>
    </source>
</evidence>
<evidence type="ECO:0000259" key="5">
    <source>
        <dbReference type="Pfam" id="PF00195"/>
    </source>
</evidence>
<dbReference type="PIRSF" id="PIRSF000451">
    <property type="entry name" value="PKS_III"/>
    <property type="match status" value="1"/>
</dbReference>
<keyword evidence="8" id="KW-1185">Reference proteome</keyword>
<proteinExistence type="inferred from homology"/>